<evidence type="ECO:0000313" key="3">
    <source>
        <dbReference type="Ensembl" id="ENSMMDP00005044876.1"/>
    </source>
</evidence>
<reference evidence="3" key="3">
    <citation type="submission" date="2025-09" db="UniProtKB">
        <authorList>
            <consortium name="Ensembl"/>
        </authorList>
    </citation>
    <scope>IDENTIFICATION</scope>
</reference>
<evidence type="ECO:0000259" key="2">
    <source>
        <dbReference type="Pfam" id="PF02865"/>
    </source>
</evidence>
<feature type="domain" description="STAT transcription factor protein interaction" evidence="2">
    <location>
        <begin position="2"/>
        <end position="46"/>
    </location>
</feature>
<reference evidence="3" key="1">
    <citation type="submission" date="2019-06" db="EMBL/GenBank/DDBJ databases">
        <authorList>
            <consortium name="Wellcome Sanger Institute Data Sharing"/>
        </authorList>
    </citation>
    <scope>NUCLEOTIDE SEQUENCE [LARGE SCALE GENOMIC DNA]</scope>
</reference>
<organism evidence="3 4">
    <name type="scientific">Myripristis murdjan</name>
    <name type="common">pinecone soldierfish</name>
    <dbReference type="NCBI Taxonomy" id="586833"/>
    <lineage>
        <taxon>Eukaryota</taxon>
        <taxon>Metazoa</taxon>
        <taxon>Chordata</taxon>
        <taxon>Craniata</taxon>
        <taxon>Vertebrata</taxon>
        <taxon>Euteleostomi</taxon>
        <taxon>Actinopterygii</taxon>
        <taxon>Neopterygii</taxon>
        <taxon>Teleostei</taxon>
        <taxon>Neoteleostei</taxon>
        <taxon>Acanthomorphata</taxon>
        <taxon>Holocentriformes</taxon>
        <taxon>Holocentridae</taxon>
        <taxon>Myripristis</taxon>
    </lineage>
</organism>
<dbReference type="SUPFAM" id="SSF48092">
    <property type="entry name" value="Transcription factor STAT-4 N-domain"/>
    <property type="match status" value="1"/>
</dbReference>
<keyword evidence="1" id="KW-0727">SH2 domain</keyword>
<name>A0A668AIX4_9TELE</name>
<dbReference type="Pfam" id="PF02865">
    <property type="entry name" value="STAT_int"/>
    <property type="match status" value="1"/>
</dbReference>
<protein>
    <recommendedName>
        <fullName evidence="2">STAT transcription factor protein interaction domain-containing protein</fullName>
    </recommendedName>
</protein>
<dbReference type="GeneTree" id="ENSGT00940000178909"/>
<dbReference type="Gene3D" id="1.10.532.10">
    <property type="entry name" value="STAT transcription factor, N-terminal domain"/>
    <property type="match status" value="1"/>
</dbReference>
<dbReference type="InterPro" id="IPR036535">
    <property type="entry name" value="STAT_N_sf"/>
</dbReference>
<dbReference type="PANTHER" id="PTHR11801">
    <property type="entry name" value="SIGNAL TRANSDUCER AND ACTIVATOR OF TRANSCRIPTION"/>
    <property type="match status" value="1"/>
</dbReference>
<keyword evidence="4" id="KW-1185">Reference proteome</keyword>
<sequence length="69" mass="8185">MAQWQQLLKLDSAHQDQVSQVYHEKFPREIRHYLSDWIESQNCLTAPKLNSGPLLPKMTTRMHIIKNQI</sequence>
<reference evidence="3" key="2">
    <citation type="submission" date="2025-08" db="UniProtKB">
        <authorList>
            <consortium name="Ensembl"/>
        </authorList>
    </citation>
    <scope>IDENTIFICATION</scope>
</reference>
<proteinExistence type="predicted"/>
<dbReference type="InterPro" id="IPR013799">
    <property type="entry name" value="STAT_TF_prot_interaction"/>
</dbReference>
<dbReference type="Proteomes" id="UP000472263">
    <property type="component" value="Chromosome 21"/>
</dbReference>
<dbReference type="AlphaFoldDB" id="A0A668AIX4"/>
<evidence type="ECO:0000313" key="4">
    <source>
        <dbReference type="Proteomes" id="UP000472263"/>
    </source>
</evidence>
<dbReference type="GO" id="GO:0007165">
    <property type="term" value="P:signal transduction"/>
    <property type="evidence" value="ECO:0007669"/>
    <property type="project" value="InterPro"/>
</dbReference>
<dbReference type="GO" id="GO:0003700">
    <property type="term" value="F:DNA-binding transcription factor activity"/>
    <property type="evidence" value="ECO:0007669"/>
    <property type="project" value="InterPro"/>
</dbReference>
<accession>A0A668AIX4</accession>
<dbReference type="Ensembl" id="ENSMMDT00005045765.1">
    <property type="protein sequence ID" value="ENSMMDP00005044876.1"/>
    <property type="gene ID" value="ENSMMDG00005020577.1"/>
</dbReference>
<dbReference type="InterPro" id="IPR001217">
    <property type="entry name" value="STAT"/>
</dbReference>
<evidence type="ECO:0000256" key="1">
    <source>
        <dbReference type="ARBA" id="ARBA00022999"/>
    </source>
</evidence>
<dbReference type="InParanoid" id="A0A668AIX4"/>